<dbReference type="EMBL" id="JABTCG010000004">
    <property type="protein sequence ID" value="MBD0851210.1"/>
    <property type="molecule type" value="Genomic_DNA"/>
</dbReference>
<comment type="caution">
    <text evidence="1">The sequence shown here is derived from an EMBL/GenBank/DDBJ whole genome shotgun (WGS) entry which is preliminary data.</text>
</comment>
<proteinExistence type="predicted"/>
<accession>A0ABR7VC17</accession>
<gene>
    <name evidence="1" type="ORF">HPE63_11070</name>
</gene>
<keyword evidence="2" id="KW-1185">Reference proteome</keyword>
<protein>
    <submittedName>
        <fullName evidence="1">Uncharacterized protein</fullName>
    </submittedName>
</protein>
<sequence length="204" mass="23558">MGLTSNFKTDLQKEQHLAILLDSLYKKHLNHYRFKRISDLKKQLKGIDLILTHRVTKKEFLVDEKAQLDYVNDDLPTFAFELSYQKKGALKKGWLFDASKKTDFYALITGIYSDEPNKFTSCKITFVNRGKLISFLKSRTITQKSLVGFLEGSLPRHGKIKVPELDSKTEGYLYRSSYNKAEKPINLILKLGFLIDNGLAKRFI</sequence>
<organism evidence="1 2">
    <name type="scientific">Maribacter arenosus</name>
    <dbReference type="NCBI Taxonomy" id="1854708"/>
    <lineage>
        <taxon>Bacteria</taxon>
        <taxon>Pseudomonadati</taxon>
        <taxon>Bacteroidota</taxon>
        <taxon>Flavobacteriia</taxon>
        <taxon>Flavobacteriales</taxon>
        <taxon>Flavobacteriaceae</taxon>
        <taxon>Maribacter</taxon>
    </lineage>
</organism>
<dbReference type="RefSeq" id="WP_188314346.1">
    <property type="nucleotide sequence ID" value="NZ_JABTCG010000004.1"/>
</dbReference>
<name>A0ABR7VC17_9FLAO</name>
<evidence type="ECO:0000313" key="2">
    <source>
        <dbReference type="Proteomes" id="UP000598350"/>
    </source>
</evidence>
<dbReference type="Proteomes" id="UP000598350">
    <property type="component" value="Unassembled WGS sequence"/>
</dbReference>
<reference evidence="1 2" key="1">
    <citation type="submission" date="2020-05" db="EMBL/GenBank/DDBJ databases">
        <title>The draft genome sequence of Maribacter arenosus CAU 1321.</title>
        <authorList>
            <person name="Mu L."/>
        </authorList>
    </citation>
    <scope>NUCLEOTIDE SEQUENCE [LARGE SCALE GENOMIC DNA]</scope>
    <source>
        <strain evidence="1 2">CAU 1321</strain>
    </source>
</reference>
<evidence type="ECO:0000313" key="1">
    <source>
        <dbReference type="EMBL" id="MBD0851210.1"/>
    </source>
</evidence>